<evidence type="ECO:0000313" key="1">
    <source>
        <dbReference type="EMBL" id="SBT00438.1"/>
    </source>
</evidence>
<name>A0A1A8X861_PLAOA</name>
<protein>
    <submittedName>
        <fullName evidence="1">Cold-shock protein, putative</fullName>
    </submittedName>
</protein>
<dbReference type="Gene3D" id="2.40.50.140">
    <property type="entry name" value="Nucleic acid-binding proteins"/>
    <property type="match status" value="1"/>
</dbReference>
<proteinExistence type="predicted"/>
<dbReference type="InterPro" id="IPR052069">
    <property type="entry name" value="Ca-reg_mRNA-binding_domain"/>
</dbReference>
<dbReference type="GO" id="GO:0003730">
    <property type="term" value="F:mRNA 3'-UTR binding"/>
    <property type="evidence" value="ECO:0007669"/>
    <property type="project" value="TreeGrafter"/>
</dbReference>
<dbReference type="AlphaFoldDB" id="A0A1A8X861"/>
<organism evidence="1 2">
    <name type="scientific">Plasmodium ovale curtisi</name>
    <dbReference type="NCBI Taxonomy" id="864141"/>
    <lineage>
        <taxon>Eukaryota</taxon>
        <taxon>Sar</taxon>
        <taxon>Alveolata</taxon>
        <taxon>Apicomplexa</taxon>
        <taxon>Aconoidasida</taxon>
        <taxon>Haemosporida</taxon>
        <taxon>Plasmodiidae</taxon>
        <taxon>Plasmodium</taxon>
        <taxon>Plasmodium (Plasmodium)</taxon>
    </lineage>
</organism>
<dbReference type="InterPro" id="IPR012340">
    <property type="entry name" value="NA-bd_OB-fold"/>
</dbReference>
<reference evidence="2" key="1">
    <citation type="submission" date="2016-05" db="EMBL/GenBank/DDBJ databases">
        <authorList>
            <person name="Naeem Raeece"/>
        </authorList>
    </citation>
    <scope>NUCLEOTIDE SEQUENCE [LARGE SCALE GENOMIC DNA]</scope>
</reference>
<dbReference type="PANTHER" id="PTHR12962:SF1">
    <property type="entry name" value="COLD SHOCK DOMAIN-CONTAINING PROTEIN CG9705"/>
    <property type="match status" value="1"/>
</dbReference>
<dbReference type="GO" id="GO:0043488">
    <property type="term" value="P:regulation of mRNA stability"/>
    <property type="evidence" value="ECO:0007669"/>
    <property type="project" value="TreeGrafter"/>
</dbReference>
<gene>
    <name evidence="1" type="ORF">POVCU1_059980</name>
</gene>
<dbReference type="Proteomes" id="UP000078546">
    <property type="component" value="Unassembled WGS sequence"/>
</dbReference>
<dbReference type="GO" id="GO:0005737">
    <property type="term" value="C:cytoplasm"/>
    <property type="evidence" value="ECO:0007669"/>
    <property type="project" value="TreeGrafter"/>
</dbReference>
<evidence type="ECO:0000313" key="2">
    <source>
        <dbReference type="Proteomes" id="UP000078546"/>
    </source>
</evidence>
<accession>A0A1A8X861</accession>
<dbReference type="EMBL" id="FLQV01001915">
    <property type="protein sequence ID" value="SBT00438.1"/>
    <property type="molecule type" value="Genomic_DNA"/>
</dbReference>
<dbReference type="PANTHER" id="PTHR12962">
    <property type="entry name" value="CALCIUM-REGULATED HEAT STABLE PROTEIN CRHSP-24-RELATED"/>
    <property type="match status" value="1"/>
</dbReference>
<sequence length="179" mass="20675">MLKRKFNFPLFNLLKKQPYSELINGEKNDKITGNVVKFDRRKGYEPNDGGPDIFVHYTDICQSRGFSVTGDEKRKLTWNSSMHLSNKKDDINFEITERKKKDEINSEFKYLIPGELVKFSVMYDQKSHSSSMSVQHVLLIEKSTVKGNERRCAHSSLETSAKVTFDVFENPKCLVEGVK</sequence>